<organism evidence="1 2">
    <name type="scientific">[Candida] jaroonii</name>
    <dbReference type="NCBI Taxonomy" id="467808"/>
    <lineage>
        <taxon>Eukaryota</taxon>
        <taxon>Fungi</taxon>
        <taxon>Dikarya</taxon>
        <taxon>Ascomycota</taxon>
        <taxon>Saccharomycotina</taxon>
        <taxon>Pichiomycetes</taxon>
        <taxon>Debaryomycetaceae</taxon>
        <taxon>Yamadazyma</taxon>
    </lineage>
</organism>
<protein>
    <submittedName>
        <fullName evidence="1">Uncharacterized protein</fullName>
    </submittedName>
</protein>
<name>A0ACA9Y2I2_9ASCO</name>
<accession>A0ACA9Y2I2</accession>
<proteinExistence type="predicted"/>
<dbReference type="EMBL" id="CALSDN010000002">
    <property type="protein sequence ID" value="CAH6719164.1"/>
    <property type="molecule type" value="Genomic_DNA"/>
</dbReference>
<gene>
    <name evidence="1" type="ORF">CLIB1444_02S02366</name>
</gene>
<evidence type="ECO:0000313" key="1">
    <source>
        <dbReference type="EMBL" id="CAH6719164.1"/>
    </source>
</evidence>
<dbReference type="Proteomes" id="UP001152531">
    <property type="component" value="Unassembled WGS sequence"/>
</dbReference>
<keyword evidence="2" id="KW-1185">Reference proteome</keyword>
<evidence type="ECO:0000313" key="2">
    <source>
        <dbReference type="Proteomes" id="UP001152531"/>
    </source>
</evidence>
<reference evidence="1" key="1">
    <citation type="submission" date="2022-06" db="EMBL/GenBank/DDBJ databases">
        <authorList>
            <person name="Legras J.-L."/>
            <person name="Devillers H."/>
            <person name="Grondin C."/>
        </authorList>
    </citation>
    <scope>NUCLEOTIDE SEQUENCE</scope>
    <source>
        <strain evidence="1">CLIB 1444</strain>
    </source>
</reference>
<sequence>MIIQKFYLLLVLPLVVIGALVESKACRVSGSSLNIDKLLIDVALDEQNNKLKFFINTKIIDQLNSSNILPIITDVNATTNKFSTFHATLYFQGQVIKDENKRLCSILGVKNTSSYLQSPRFNNGPSTNTTIIINPNLPIEAGGSSRSKRNNNPDKIRRDESSYSDDYPILSTSAAEFSDHKGHGGRFGGNCSTFNKSNDFARSNQSIEELFNNSTGQLIGCPLYVNDSVYIYYEVDIREQYGDLGSFSARFAFISNDESSTLMGCNTVYVTPKLRKSYSNAILIGVVSLIIVTGVINFLTITCSSYQESRNPFVFIASTICNENLLKQLDATVQRIILYLQFALFIAGLNINFPGFYQPLLGFLKWIALLGFTIVKGEHFYSFTEQDNIYLTYNGGGINSLAYFGNFSTLGANWWNFILTLIIWIFIQIGGQAIFVGLQSLRNIKHLHLTKSKFAAFLKRCTFFVIGVFLNNYMILFAYPFLVLSLYLFYIDARSEYSNYPNIPSLKSNAFNRNVSYDNLFTPMTYVSYIDGRDNHTISVQVDGDFQSINTSYSLMYGNTTNGFNFRVLQDTTDHKTLIPPLVVAGICVSCWILIALYFIFKYLFTITKNLRIVANKNVYKLYTSVNNLLVWGYFYHHYAPSKNYFAVIDIASLFLRSVIVSLLQSSGLAQVICLIILELTSLILMILIDPFYLKITWTTTRWMIPVAKFLIAVLCIPFLTQLNYSENVRTNVAIAHLIIHLIIAVVFVCQLIYCFTITIISIVKFQKDKHKATNNLVKLTNKNSIDDFNKQFEYQPLDKLLKPIAKFRTHNFDFERDKHDYYPYKQQMSNDSITGSPRSKKINSVEDINNGDLYYRAQAENLLRSQESNVTKDNNSIISDNGSFAKQQDVSNKRRKRNDYTTREGDLIYKKYMINDEIDPEIKALWESRKGANFTDSTQQDETDLESYFKMEMSKESKIQPLSNFLTKITVCRSKKEEVEKGFHVSRPKQLIVKKIPFEGDTPTVSEEDRITRNISTKTAKTTHTSSTGFTSTTVGISPISNNKSPHAEDNDSSHTDT</sequence>
<comment type="caution">
    <text evidence="1">The sequence shown here is derived from an EMBL/GenBank/DDBJ whole genome shotgun (WGS) entry which is preliminary data.</text>
</comment>